<dbReference type="AlphaFoldDB" id="A0A1M6BBN3"/>
<name>A0A1M6BBN3_9FIRM</name>
<dbReference type="Gene3D" id="3.20.20.80">
    <property type="entry name" value="Glycosidases"/>
    <property type="match status" value="1"/>
</dbReference>
<keyword evidence="5" id="KW-1185">Reference proteome</keyword>
<dbReference type="InterPro" id="IPR025275">
    <property type="entry name" value="DUF4015"/>
</dbReference>
<feature type="compositionally biased region" description="Pro residues" evidence="1">
    <location>
        <begin position="56"/>
        <end position="82"/>
    </location>
</feature>
<evidence type="ECO:0000313" key="4">
    <source>
        <dbReference type="EMBL" id="SHI46096.1"/>
    </source>
</evidence>
<evidence type="ECO:0000259" key="3">
    <source>
        <dbReference type="Pfam" id="PF13200"/>
    </source>
</evidence>
<dbReference type="OrthoDB" id="9774125at2"/>
<sequence length="439" mass="48234">MKKILVVFCILLFAITAVSCGSGEVPAQNGASESPLPEATPAEPSASTPEATETPEPAPTSTPTPTPTPEPSETPAPTPVSPNPNVSVLEGKAAKAPIEVRALYLTGNSAGLKIDYFIDLVNKTELNALVIDIKEDGVVNYPSNVPLVKELGLYTNKYDPVEILKKCHDNGIYVIGRIVCFRDNKLAQARPEWGIKTPKGSLWLENGNKNGAWTDPSVPEVQQLNIDIAKEAVQLGFDEIQFDYVRFPTGKASAFAYRPDMPPKAEIIANFLYKASKEIKEVANVPVSADVFGIIGESGPDGEAIGQVLELVGLNVDYISPMIYPSHYANNSKGTMGNGVGQKINGILFTHPDLKPYDVVYNALVKIRSKISEYDYYRADVRPYIQGFTASYLPQGYYQEYGVEEYKQQIKAVYDAGYREWIFWNSSNKYVEDAFEKNP</sequence>
<evidence type="ECO:0000256" key="1">
    <source>
        <dbReference type="SAM" id="MobiDB-lite"/>
    </source>
</evidence>
<feature type="chain" id="PRO_5038639533" description="DUF4015 domain-containing protein" evidence="2">
    <location>
        <begin position="20"/>
        <end position="439"/>
    </location>
</feature>
<evidence type="ECO:0000256" key="2">
    <source>
        <dbReference type="SAM" id="SignalP"/>
    </source>
</evidence>
<feature type="signal peptide" evidence="2">
    <location>
        <begin position="1"/>
        <end position="19"/>
    </location>
</feature>
<gene>
    <name evidence="4" type="ORF">SAMN05444373_1002137</name>
</gene>
<dbReference type="Pfam" id="PF13200">
    <property type="entry name" value="DUF4015"/>
    <property type="match status" value="1"/>
</dbReference>
<dbReference type="InterPro" id="IPR052177">
    <property type="entry name" value="Divisome_Glycosyl_Hydrolase"/>
</dbReference>
<dbReference type="PANTHER" id="PTHR43405">
    <property type="entry name" value="GLYCOSYL HYDROLASE DIGH"/>
    <property type="match status" value="1"/>
</dbReference>
<proteinExistence type="predicted"/>
<keyword evidence="2" id="KW-0732">Signal</keyword>
<organism evidence="4 5">
    <name type="scientific">Thermoclostridium caenicola</name>
    <dbReference type="NCBI Taxonomy" id="659425"/>
    <lineage>
        <taxon>Bacteria</taxon>
        <taxon>Bacillati</taxon>
        <taxon>Bacillota</taxon>
        <taxon>Clostridia</taxon>
        <taxon>Eubacteriales</taxon>
        <taxon>Oscillospiraceae</taxon>
        <taxon>Thermoclostridium</taxon>
    </lineage>
</organism>
<dbReference type="PROSITE" id="PS51257">
    <property type="entry name" value="PROKAR_LIPOPROTEIN"/>
    <property type="match status" value="1"/>
</dbReference>
<dbReference type="InterPro" id="IPR017853">
    <property type="entry name" value="GH"/>
</dbReference>
<accession>A0A1M6BBN3</accession>
<feature type="region of interest" description="Disordered" evidence="1">
    <location>
        <begin position="24"/>
        <end position="87"/>
    </location>
</feature>
<feature type="domain" description="DUF4015" evidence="3">
    <location>
        <begin position="102"/>
        <end position="430"/>
    </location>
</feature>
<dbReference type="RefSeq" id="WP_149677535.1">
    <property type="nucleotide sequence ID" value="NZ_DAONMB010000229.1"/>
</dbReference>
<dbReference type="Proteomes" id="UP000324781">
    <property type="component" value="Unassembled WGS sequence"/>
</dbReference>
<feature type="compositionally biased region" description="Low complexity" evidence="1">
    <location>
        <begin position="31"/>
        <end position="55"/>
    </location>
</feature>
<reference evidence="4 5" key="1">
    <citation type="submission" date="2016-11" db="EMBL/GenBank/DDBJ databases">
        <authorList>
            <person name="Varghese N."/>
            <person name="Submissions S."/>
        </authorList>
    </citation>
    <scope>NUCLEOTIDE SEQUENCE [LARGE SCALE GENOMIC DNA]</scope>
    <source>
        <strain evidence="4 5">DSM 19027</strain>
    </source>
</reference>
<evidence type="ECO:0000313" key="5">
    <source>
        <dbReference type="Proteomes" id="UP000324781"/>
    </source>
</evidence>
<dbReference type="EMBL" id="FQZP01000002">
    <property type="protein sequence ID" value="SHI46096.1"/>
    <property type="molecule type" value="Genomic_DNA"/>
</dbReference>
<dbReference type="SUPFAM" id="SSF51445">
    <property type="entry name" value="(Trans)glycosidases"/>
    <property type="match status" value="1"/>
</dbReference>
<dbReference type="PANTHER" id="PTHR43405:SF1">
    <property type="entry name" value="GLYCOSYL HYDROLASE DIGH"/>
    <property type="match status" value="1"/>
</dbReference>
<protein>
    <recommendedName>
        <fullName evidence="3">DUF4015 domain-containing protein</fullName>
    </recommendedName>
</protein>